<evidence type="ECO:0000256" key="7">
    <source>
        <dbReference type="SAM" id="Coils"/>
    </source>
</evidence>
<dbReference type="InterPro" id="IPR051885">
    <property type="entry name" value="CC_CF"/>
</dbReference>
<dbReference type="VEuPathDB" id="TriTrypDB:LtaPh_1408100"/>
<keyword evidence="2" id="KW-0970">Cilium biogenesis/degradation</keyword>
<feature type="region of interest" description="Disordered" evidence="8">
    <location>
        <begin position="1"/>
        <end position="26"/>
    </location>
</feature>
<evidence type="ECO:0000256" key="8">
    <source>
        <dbReference type="SAM" id="MobiDB-lite"/>
    </source>
</evidence>
<comment type="caution">
    <text evidence="10">The sequence shown here is derived from an EMBL/GenBank/DDBJ whole genome shotgun (WGS) entry which is preliminary data.</text>
</comment>
<dbReference type="OrthoDB" id="10259713at2759"/>
<name>A0A640KD51_LEITA</name>
<keyword evidence="4" id="KW-0966">Cell projection</keyword>
<evidence type="ECO:0000259" key="9">
    <source>
        <dbReference type="Pfam" id="PF13870"/>
    </source>
</evidence>
<reference evidence="10" key="1">
    <citation type="submission" date="2019-11" db="EMBL/GenBank/DDBJ databases">
        <title>Leishmania tarentolae CDS.</title>
        <authorList>
            <person name="Goto Y."/>
            <person name="Yamagishi J."/>
        </authorList>
    </citation>
    <scope>NUCLEOTIDE SEQUENCE [LARGE SCALE GENOMIC DNA]</scope>
    <source>
        <strain evidence="10">Parrot Tar II</strain>
    </source>
</reference>
<dbReference type="Proteomes" id="UP000419144">
    <property type="component" value="Unassembled WGS sequence"/>
</dbReference>
<dbReference type="AlphaFoldDB" id="A0A640KD51"/>
<dbReference type="Pfam" id="PF13870">
    <property type="entry name" value="CCDC113_CCDC96_CC"/>
    <property type="match status" value="1"/>
</dbReference>
<dbReference type="GO" id="GO:0060271">
    <property type="term" value="P:cilium assembly"/>
    <property type="evidence" value="ECO:0007669"/>
    <property type="project" value="TreeGrafter"/>
</dbReference>
<dbReference type="EMBL" id="BLBS01000018">
    <property type="protein sequence ID" value="GET87111.1"/>
    <property type="molecule type" value="Genomic_DNA"/>
</dbReference>
<evidence type="ECO:0000256" key="3">
    <source>
        <dbReference type="ARBA" id="ARBA00023054"/>
    </source>
</evidence>
<dbReference type="PANTHER" id="PTHR15654">
    <property type="entry name" value="COILED-COIL DOMAIN-CONTAINING PROTEIN 113-RELATED"/>
    <property type="match status" value="1"/>
</dbReference>
<evidence type="ECO:0000313" key="11">
    <source>
        <dbReference type="Proteomes" id="UP000419144"/>
    </source>
</evidence>
<organism evidence="10 11">
    <name type="scientific">Leishmania tarentolae</name>
    <name type="common">Sauroleishmania tarentolae</name>
    <dbReference type="NCBI Taxonomy" id="5689"/>
    <lineage>
        <taxon>Eukaryota</taxon>
        <taxon>Discoba</taxon>
        <taxon>Euglenozoa</taxon>
        <taxon>Kinetoplastea</taxon>
        <taxon>Metakinetoplastina</taxon>
        <taxon>Trypanosomatida</taxon>
        <taxon>Trypanosomatidae</taxon>
        <taxon>Leishmaniinae</taxon>
        <taxon>Leishmania</taxon>
        <taxon>lizard Leishmania</taxon>
    </lineage>
</organism>
<gene>
    <name evidence="10" type="ORF">LtaPh_1408100</name>
</gene>
<feature type="compositionally biased region" description="Polar residues" evidence="8">
    <location>
        <begin position="8"/>
        <end position="26"/>
    </location>
</feature>
<proteinExistence type="inferred from homology"/>
<evidence type="ECO:0000256" key="1">
    <source>
        <dbReference type="ARBA" id="ARBA00004138"/>
    </source>
</evidence>
<evidence type="ECO:0000256" key="4">
    <source>
        <dbReference type="ARBA" id="ARBA00023273"/>
    </source>
</evidence>
<feature type="compositionally biased region" description="Low complexity" evidence="8">
    <location>
        <begin position="496"/>
        <end position="527"/>
    </location>
</feature>
<dbReference type="GO" id="GO:0036064">
    <property type="term" value="C:ciliary basal body"/>
    <property type="evidence" value="ECO:0007669"/>
    <property type="project" value="TreeGrafter"/>
</dbReference>
<feature type="domain" description="CCDC113/CCDC96 coiled-coil" evidence="9">
    <location>
        <begin position="288"/>
        <end position="456"/>
    </location>
</feature>
<sequence>MESEKSCSLHSTRRASSSGGNRRLSVSNRSVGTAIGAGDEGFNSIVVSFYTRTYPSADVFADDVADGVAEFDLEDINAAVTELANEVSALQEETQVLGAHAQALQQRRPGGGVTTSVSNIAECTGTPVDAADACGSSVALLADTTVFALGGDYELSMDTLRTCGGGAADTIGSASGTGRRGRSFRRRSLAEVDAFMRVDDKAVLLRQETARLHTQEEKAAKEAEGVHEMLVATVEEAVKRRQELRLEMLQFEREVLQNGRAEDNKADAAVTTADELLRYLERRHSTQVSYLDKLEVQCQAAEQDIARAQQLVRQRRAAGEAFQAVDMEQLRIEHKQFSERMEAKNKELAELKGTSTRSVQQLNHLMGQLNDLASEQTRLKREARSRSEYLSRCGKEIATATAEAMQAESKHMALQAQQEAVKVPKIEEYMAQKAEEVELQKAVKNLERKVQIAEGQAAVVRQQSRRLQAQRASAIKYATEKRQSRNSVMLRATASAAATASWRPAAGSARSLLMQRRQMQKPQQQPQSRPEEPTVKHDDSATEPANQPAATAAEAVSTM</sequence>
<feature type="compositionally biased region" description="Low complexity" evidence="8">
    <location>
        <begin position="542"/>
        <end position="559"/>
    </location>
</feature>
<comment type="similarity">
    <text evidence="5">Belongs to the CFAP263 family.</text>
</comment>
<evidence type="ECO:0000256" key="6">
    <source>
        <dbReference type="ARBA" id="ARBA00044798"/>
    </source>
</evidence>
<accession>A0A640KD51</accession>
<feature type="coiled-coil region" evidence="7">
    <location>
        <begin position="291"/>
        <end position="463"/>
    </location>
</feature>
<feature type="region of interest" description="Disordered" evidence="8">
    <location>
        <begin position="496"/>
        <end position="559"/>
    </location>
</feature>
<protein>
    <recommendedName>
        <fullName evidence="6">Cilia- and flagella-associated protein 263</fullName>
    </recommendedName>
</protein>
<evidence type="ECO:0000313" key="10">
    <source>
        <dbReference type="EMBL" id="GET87111.1"/>
    </source>
</evidence>
<evidence type="ECO:0000256" key="5">
    <source>
        <dbReference type="ARBA" id="ARBA00044506"/>
    </source>
</evidence>
<evidence type="ECO:0000256" key="2">
    <source>
        <dbReference type="ARBA" id="ARBA00022794"/>
    </source>
</evidence>
<comment type="subcellular location">
    <subcellularLocation>
        <location evidence="1">Cell projection</location>
        <location evidence="1">Cilium</location>
    </subcellularLocation>
</comment>
<dbReference type="GO" id="GO:0005930">
    <property type="term" value="C:axoneme"/>
    <property type="evidence" value="ECO:0007669"/>
    <property type="project" value="TreeGrafter"/>
</dbReference>
<feature type="compositionally biased region" description="Basic and acidic residues" evidence="8">
    <location>
        <begin position="529"/>
        <end position="540"/>
    </location>
</feature>
<keyword evidence="3 7" id="KW-0175">Coiled coil</keyword>
<keyword evidence="11" id="KW-1185">Reference proteome</keyword>
<dbReference type="InterPro" id="IPR025254">
    <property type="entry name" value="CCDC113/CCDC96_CC"/>
</dbReference>
<dbReference type="PANTHER" id="PTHR15654:SF2">
    <property type="entry name" value="COILED-COIL DOMAIN-CONTAINING PROTEIN 113"/>
    <property type="match status" value="1"/>
</dbReference>